<reference evidence="8 9" key="1">
    <citation type="submission" date="2017-08" db="EMBL/GenBank/DDBJ databases">
        <title>Infants hospitalized years apart are colonized by the same room-sourced microbial strains.</title>
        <authorList>
            <person name="Brooks B."/>
            <person name="Olm M.R."/>
            <person name="Firek B.A."/>
            <person name="Baker R."/>
            <person name="Thomas B.C."/>
            <person name="Morowitz M.J."/>
            <person name="Banfield J.F."/>
        </authorList>
    </citation>
    <scope>NUCLEOTIDE SEQUENCE [LARGE SCALE GENOMIC DNA]</scope>
    <source>
        <strain evidence="8">S2_018_000_R3_110</strain>
    </source>
</reference>
<keyword evidence="5 7" id="KW-0472">Membrane</keyword>
<feature type="transmembrane region" description="Helical" evidence="7">
    <location>
        <begin position="416"/>
        <end position="435"/>
    </location>
</feature>
<dbReference type="PANTHER" id="PTHR30250">
    <property type="entry name" value="PST FAMILY PREDICTED COLANIC ACID TRANSPORTER"/>
    <property type="match status" value="1"/>
</dbReference>
<feature type="transmembrane region" description="Helical" evidence="7">
    <location>
        <begin position="359"/>
        <end position="381"/>
    </location>
</feature>
<feature type="transmembrane region" description="Helical" evidence="7">
    <location>
        <begin position="262"/>
        <end position="279"/>
    </location>
</feature>
<comment type="subcellular location">
    <subcellularLocation>
        <location evidence="1">Cell membrane</location>
        <topology evidence="1">Multi-pass membrane protein</topology>
    </subcellularLocation>
</comment>
<feature type="transmembrane region" description="Helical" evidence="7">
    <location>
        <begin position="109"/>
        <end position="133"/>
    </location>
</feature>
<evidence type="ECO:0000256" key="3">
    <source>
        <dbReference type="ARBA" id="ARBA00022692"/>
    </source>
</evidence>
<dbReference type="Proteomes" id="UP000248614">
    <property type="component" value="Unassembled WGS sequence"/>
</dbReference>
<feature type="transmembrane region" description="Helical" evidence="7">
    <location>
        <begin position="320"/>
        <end position="339"/>
    </location>
</feature>
<dbReference type="EMBL" id="QFNF01000049">
    <property type="protein sequence ID" value="PZO73644.1"/>
    <property type="molecule type" value="Genomic_DNA"/>
</dbReference>
<dbReference type="AlphaFoldDB" id="A0A2W4YVD2"/>
<feature type="transmembrane region" description="Helical" evidence="7">
    <location>
        <begin position="201"/>
        <end position="220"/>
    </location>
</feature>
<feature type="region of interest" description="Disordered" evidence="6">
    <location>
        <begin position="1"/>
        <end position="28"/>
    </location>
</feature>
<sequence>MVRRGPSVRGRDEPPFARRVTDAPTPPTDDIAALAKGGRTNVFGFVLRLVARLPFLFIAGRIYGPEIVGRFALAVLVVELAALVATLGLKRGLAQALSSTDRPHAHVVWDALAVAFILSIAASAVLFVFPQIMYPNSRVIGFERLLPLIVFAIAWSDVSLAALAYRLNVKAAVTARAVVEPWTISIAAWGLSYYSTRDGLIMSYVLSMAAALVASIVPFVRSYGLPYGWSPHLRPMLALVKRNMPLAGADAIEWGTRNVDRFILGLLFGPAIVGIYYMAQQVASLPQKLKTSFDPVLGPVITQSLAADDKGAVARQVRQVGFWIITAQAALALAGSIPASGVMGVVGREFVSGAGALSFLLVAEVLAAKGAVSEAALVYVARHRNLMISIGLLAFQVVLSFALVMLMRALGLPQNYAAVGPAMALCISVALGSVIKSGLLSKLLGHSVRDFRPAFLWAVVAATVIGSAIMQLPRRLEWAEMLFGIPIILATYFAILWRWAFRPEDKALFHKSAAASEAQLPTDRYKV</sequence>
<accession>A0A2W4YVD2</accession>
<feature type="transmembrane region" description="Helical" evidence="7">
    <location>
        <begin position="455"/>
        <end position="472"/>
    </location>
</feature>
<proteinExistence type="predicted"/>
<evidence type="ECO:0000256" key="6">
    <source>
        <dbReference type="SAM" id="MobiDB-lite"/>
    </source>
</evidence>
<comment type="caution">
    <text evidence="8">The sequence shown here is derived from an EMBL/GenBank/DDBJ whole genome shotgun (WGS) entry which is preliminary data.</text>
</comment>
<feature type="transmembrane region" description="Helical" evidence="7">
    <location>
        <begin position="42"/>
        <end position="59"/>
    </location>
</feature>
<feature type="transmembrane region" description="Helical" evidence="7">
    <location>
        <begin position="71"/>
        <end position="89"/>
    </location>
</feature>
<organism evidence="8 9">
    <name type="scientific">Sphingomonas hengshuiensis</name>
    <dbReference type="NCBI Taxonomy" id="1609977"/>
    <lineage>
        <taxon>Bacteria</taxon>
        <taxon>Pseudomonadati</taxon>
        <taxon>Pseudomonadota</taxon>
        <taxon>Alphaproteobacteria</taxon>
        <taxon>Sphingomonadales</taxon>
        <taxon>Sphingomonadaceae</taxon>
        <taxon>Sphingomonas</taxon>
    </lineage>
</organism>
<evidence type="ECO:0000313" key="8">
    <source>
        <dbReference type="EMBL" id="PZO73644.1"/>
    </source>
</evidence>
<dbReference type="GO" id="GO:0005886">
    <property type="term" value="C:plasma membrane"/>
    <property type="evidence" value="ECO:0007669"/>
    <property type="project" value="UniProtKB-SubCell"/>
</dbReference>
<dbReference type="InterPro" id="IPR050833">
    <property type="entry name" value="Poly_Biosynth_Transport"/>
</dbReference>
<protein>
    <submittedName>
        <fullName evidence="8">Polysaccharide biosynthesis protein</fullName>
    </submittedName>
</protein>
<keyword evidence="4 7" id="KW-1133">Transmembrane helix</keyword>
<name>A0A2W4YVD2_9SPHN</name>
<evidence type="ECO:0000256" key="7">
    <source>
        <dbReference type="SAM" id="Phobius"/>
    </source>
</evidence>
<evidence type="ECO:0000256" key="5">
    <source>
        <dbReference type="ARBA" id="ARBA00023136"/>
    </source>
</evidence>
<evidence type="ECO:0000313" key="9">
    <source>
        <dbReference type="Proteomes" id="UP000248614"/>
    </source>
</evidence>
<evidence type="ECO:0000256" key="1">
    <source>
        <dbReference type="ARBA" id="ARBA00004651"/>
    </source>
</evidence>
<feature type="compositionally biased region" description="Basic and acidic residues" evidence="6">
    <location>
        <begin position="9"/>
        <end position="21"/>
    </location>
</feature>
<feature type="transmembrane region" description="Helical" evidence="7">
    <location>
        <begin position="145"/>
        <end position="167"/>
    </location>
</feature>
<feature type="transmembrane region" description="Helical" evidence="7">
    <location>
        <begin position="478"/>
        <end position="501"/>
    </location>
</feature>
<keyword evidence="3 7" id="KW-0812">Transmembrane</keyword>
<feature type="transmembrane region" description="Helical" evidence="7">
    <location>
        <begin position="388"/>
        <end position="410"/>
    </location>
</feature>
<evidence type="ECO:0000256" key="4">
    <source>
        <dbReference type="ARBA" id="ARBA00022989"/>
    </source>
</evidence>
<keyword evidence="2" id="KW-1003">Cell membrane</keyword>
<gene>
    <name evidence="8" type="ORF">DI632_14405</name>
</gene>
<evidence type="ECO:0000256" key="2">
    <source>
        <dbReference type="ARBA" id="ARBA00022475"/>
    </source>
</evidence>
<dbReference type="Pfam" id="PF13440">
    <property type="entry name" value="Polysacc_synt_3"/>
    <property type="match status" value="1"/>
</dbReference>
<dbReference type="PANTHER" id="PTHR30250:SF11">
    <property type="entry name" value="O-ANTIGEN TRANSPORTER-RELATED"/>
    <property type="match status" value="1"/>
</dbReference>